<dbReference type="InterPro" id="IPR050114">
    <property type="entry name" value="UPF0173_UPF0282_UlaG_hydrolase"/>
</dbReference>
<dbReference type="PANTHER" id="PTHR43546">
    <property type="entry name" value="UPF0173 METAL-DEPENDENT HYDROLASE MJ1163-RELATED"/>
    <property type="match status" value="1"/>
</dbReference>
<dbReference type="OrthoDB" id="4311043at2759"/>
<comment type="caution">
    <text evidence="1">The sequence shown here is derived from an EMBL/GenBank/DDBJ whole genome shotgun (WGS) entry which is preliminary data.</text>
</comment>
<dbReference type="AlphaFoldDB" id="A0A9P9J0C0"/>
<evidence type="ECO:0000313" key="2">
    <source>
        <dbReference type="Proteomes" id="UP000717696"/>
    </source>
</evidence>
<evidence type="ECO:0008006" key="3">
    <source>
        <dbReference type="Google" id="ProtNLM"/>
    </source>
</evidence>
<accession>A0A9P9J0C0</accession>
<dbReference type="InterPro" id="IPR036866">
    <property type="entry name" value="RibonucZ/Hydroxyglut_hydro"/>
</dbReference>
<keyword evidence="2" id="KW-1185">Reference proteome</keyword>
<dbReference type="Proteomes" id="UP000717696">
    <property type="component" value="Unassembled WGS sequence"/>
</dbReference>
<gene>
    <name evidence="1" type="ORF">B0J13DRAFT_608135</name>
</gene>
<evidence type="ECO:0000313" key="1">
    <source>
        <dbReference type="EMBL" id="KAH7142872.1"/>
    </source>
</evidence>
<sequence>MASGQSKATLEFFGATTFRLRANGVTIFHDTWLDKPSLMKRHLELDDVTEADYIFISHAHFDHLPGADRLSIRTGAIVIGNCEAIRLLRDAGVPETQLLPVAGGERIPLFTRAIREQASNGTCLLAPGRPGAPPLPHSDLAALAVHVWPSLHGLLPDLAEPPAVFDSGHVFTGSASAFDCSVDITRNMAHGLFRLDELVPAEARDKQMGSFIDFISNRKRNIMSACDGGQLMFNVLVNDRAVLFNSHLGAYDGIMKVVEPRPDVTVLGIAGRGNLNGRPFDGSGAQFAVAQLKWLGEPGRVIWALHDESLIPPFRVDKECATQLVEKETRSKVVDLPYAELYDLF</sequence>
<dbReference type="PANTHER" id="PTHR43546:SF8">
    <property type="entry name" value="METALLO-BETA-LACTAMASE DOMAIN-CONTAINING PROTEIN"/>
    <property type="match status" value="1"/>
</dbReference>
<dbReference type="EMBL" id="JAGMUU010000011">
    <property type="protein sequence ID" value="KAH7142872.1"/>
    <property type="molecule type" value="Genomic_DNA"/>
</dbReference>
<protein>
    <recommendedName>
        <fullName evidence="3">Metallo-beta-lactamase domain-containing protein</fullName>
    </recommendedName>
</protein>
<name>A0A9P9J0C0_9HYPO</name>
<proteinExistence type="predicted"/>
<reference evidence="1" key="1">
    <citation type="journal article" date="2021" name="Nat. Commun.">
        <title>Genetic determinants of endophytism in the Arabidopsis root mycobiome.</title>
        <authorList>
            <person name="Mesny F."/>
            <person name="Miyauchi S."/>
            <person name="Thiergart T."/>
            <person name="Pickel B."/>
            <person name="Atanasova L."/>
            <person name="Karlsson M."/>
            <person name="Huettel B."/>
            <person name="Barry K.W."/>
            <person name="Haridas S."/>
            <person name="Chen C."/>
            <person name="Bauer D."/>
            <person name="Andreopoulos W."/>
            <person name="Pangilinan J."/>
            <person name="LaButti K."/>
            <person name="Riley R."/>
            <person name="Lipzen A."/>
            <person name="Clum A."/>
            <person name="Drula E."/>
            <person name="Henrissat B."/>
            <person name="Kohler A."/>
            <person name="Grigoriev I.V."/>
            <person name="Martin F.M."/>
            <person name="Hacquard S."/>
        </authorList>
    </citation>
    <scope>NUCLEOTIDE SEQUENCE</scope>
    <source>
        <strain evidence="1">MPI-CAGE-AT-0021</strain>
    </source>
</reference>
<organism evidence="1 2">
    <name type="scientific">Dactylonectria estremocensis</name>
    <dbReference type="NCBI Taxonomy" id="1079267"/>
    <lineage>
        <taxon>Eukaryota</taxon>
        <taxon>Fungi</taxon>
        <taxon>Dikarya</taxon>
        <taxon>Ascomycota</taxon>
        <taxon>Pezizomycotina</taxon>
        <taxon>Sordariomycetes</taxon>
        <taxon>Hypocreomycetidae</taxon>
        <taxon>Hypocreales</taxon>
        <taxon>Nectriaceae</taxon>
        <taxon>Dactylonectria</taxon>
    </lineage>
</organism>
<dbReference type="Gene3D" id="3.60.15.10">
    <property type="entry name" value="Ribonuclease Z/Hydroxyacylglutathione hydrolase-like"/>
    <property type="match status" value="1"/>
</dbReference>
<dbReference type="SUPFAM" id="SSF56281">
    <property type="entry name" value="Metallo-hydrolase/oxidoreductase"/>
    <property type="match status" value="1"/>
</dbReference>